<evidence type="ECO:0000256" key="5">
    <source>
        <dbReference type="SAM" id="Phobius"/>
    </source>
</evidence>
<feature type="transmembrane region" description="Helical" evidence="5">
    <location>
        <begin position="232"/>
        <end position="250"/>
    </location>
</feature>
<dbReference type="InterPro" id="IPR007016">
    <property type="entry name" value="O-antigen_ligase-rel_domated"/>
</dbReference>
<evidence type="ECO:0000256" key="2">
    <source>
        <dbReference type="ARBA" id="ARBA00022692"/>
    </source>
</evidence>
<evidence type="ECO:0000256" key="3">
    <source>
        <dbReference type="ARBA" id="ARBA00022989"/>
    </source>
</evidence>
<feature type="transmembrane region" description="Helical" evidence="5">
    <location>
        <begin position="407"/>
        <end position="428"/>
    </location>
</feature>
<dbReference type="KEGG" id="htq:FRZ44_27200"/>
<accession>A0A5J6MMK3</accession>
<dbReference type="Pfam" id="PF04932">
    <property type="entry name" value="Wzy_C"/>
    <property type="match status" value="1"/>
</dbReference>
<reference evidence="7 8" key="1">
    <citation type="submission" date="2019-08" db="EMBL/GenBank/DDBJ databases">
        <title>Hyperibacter terrae gen. nov., sp. nov. and Hyperibacter viscosus sp. nov., two new members in the family Rhodospirillaceae isolated from the rhizosphere of Hypericum perforatum.</title>
        <authorList>
            <person name="Noviana Z."/>
        </authorList>
    </citation>
    <scope>NUCLEOTIDE SEQUENCE [LARGE SCALE GENOMIC DNA]</scope>
    <source>
        <strain evidence="7 8">R5913</strain>
    </source>
</reference>
<proteinExistence type="predicted"/>
<dbReference type="AlphaFoldDB" id="A0A5J6MMK3"/>
<evidence type="ECO:0000313" key="7">
    <source>
        <dbReference type="EMBL" id="QEX17420.1"/>
    </source>
</evidence>
<dbReference type="GO" id="GO:0016020">
    <property type="term" value="C:membrane"/>
    <property type="evidence" value="ECO:0007669"/>
    <property type="project" value="UniProtKB-SubCell"/>
</dbReference>
<sequence>MKAAEPGPVGFLRSLAAFDAKAMERLAPTSLTLVLLYAGCLAIGNSPGNVLLGILAISALPIVALRPELRRSPILLLSLLLLLYLLAMAIRADLQGVPGRHLRAIDNFAFFAFAPFVAVHVAIALRFRMRFERLCLLTAALFVAGSSARLFWNADWAAGLLLFGEYEWGAGGSNRNYLSIEAGLALLAGGSLLVLAVATRRWRPSLRLIGGGLLATVCALDFLALVEMKSRTNWIAAAIAGLVWLLTLFIGSLRRGGTRQTALWSAALAVVVLAAAGLAGFSSQIASRLSDNGGVTANAELFAGIVTGKVDRSSIDFEAYDPRLYLFVTARELIAAKPLFGWGPDIGPLVKAHVGVKPLQGKTQFHDAYLESLVGLGIVGTGLIACHLAAVAFACRRRTAAPLDPELGSVLAALLASSLTYVAVVAIAESANRMEIITQGLVLVFALMLGRGSVGQAIGRPADPPASPQ</sequence>
<feature type="transmembrane region" description="Helical" evidence="5">
    <location>
        <begin position="177"/>
        <end position="198"/>
    </location>
</feature>
<feature type="transmembrane region" description="Helical" evidence="5">
    <location>
        <begin position="434"/>
        <end position="450"/>
    </location>
</feature>
<keyword evidence="2 5" id="KW-0812">Transmembrane</keyword>
<keyword evidence="8" id="KW-1185">Reference proteome</keyword>
<comment type="subcellular location">
    <subcellularLocation>
        <location evidence="1">Membrane</location>
        <topology evidence="1">Multi-pass membrane protein</topology>
    </subcellularLocation>
</comment>
<evidence type="ECO:0000313" key="8">
    <source>
        <dbReference type="Proteomes" id="UP000326202"/>
    </source>
</evidence>
<dbReference type="RefSeq" id="WP_151177686.1">
    <property type="nucleotide sequence ID" value="NZ_CP042906.1"/>
</dbReference>
<dbReference type="PANTHER" id="PTHR37422">
    <property type="entry name" value="TEICHURONIC ACID BIOSYNTHESIS PROTEIN TUAE"/>
    <property type="match status" value="1"/>
</dbReference>
<name>A0A5J6MMK3_9PROT</name>
<evidence type="ECO:0000259" key="6">
    <source>
        <dbReference type="Pfam" id="PF04932"/>
    </source>
</evidence>
<gene>
    <name evidence="7" type="ORF">FRZ44_27200</name>
</gene>
<protein>
    <recommendedName>
        <fullName evidence="6">O-antigen ligase-related domain-containing protein</fullName>
    </recommendedName>
</protein>
<keyword evidence="3 5" id="KW-1133">Transmembrane helix</keyword>
<feature type="transmembrane region" description="Helical" evidence="5">
    <location>
        <begin position="205"/>
        <end position="226"/>
    </location>
</feature>
<dbReference type="Proteomes" id="UP000326202">
    <property type="component" value="Chromosome"/>
</dbReference>
<feature type="transmembrane region" description="Helical" evidence="5">
    <location>
        <begin position="50"/>
        <end position="67"/>
    </location>
</feature>
<organism evidence="7 8">
    <name type="scientific">Hypericibacter terrae</name>
    <dbReference type="NCBI Taxonomy" id="2602015"/>
    <lineage>
        <taxon>Bacteria</taxon>
        <taxon>Pseudomonadati</taxon>
        <taxon>Pseudomonadota</taxon>
        <taxon>Alphaproteobacteria</taxon>
        <taxon>Rhodospirillales</taxon>
        <taxon>Dongiaceae</taxon>
        <taxon>Hypericibacter</taxon>
    </lineage>
</organism>
<feature type="transmembrane region" description="Helical" evidence="5">
    <location>
        <begin position="134"/>
        <end position="152"/>
    </location>
</feature>
<keyword evidence="4 5" id="KW-0472">Membrane</keyword>
<evidence type="ECO:0000256" key="4">
    <source>
        <dbReference type="ARBA" id="ARBA00023136"/>
    </source>
</evidence>
<dbReference type="EMBL" id="CP042906">
    <property type="protein sequence ID" value="QEX17420.1"/>
    <property type="molecule type" value="Genomic_DNA"/>
</dbReference>
<feature type="transmembrane region" description="Helical" evidence="5">
    <location>
        <begin position="373"/>
        <end position="395"/>
    </location>
</feature>
<feature type="transmembrane region" description="Helical" evidence="5">
    <location>
        <begin position="262"/>
        <end position="281"/>
    </location>
</feature>
<dbReference type="PANTHER" id="PTHR37422:SF13">
    <property type="entry name" value="LIPOPOLYSACCHARIDE BIOSYNTHESIS PROTEIN PA4999-RELATED"/>
    <property type="match status" value="1"/>
</dbReference>
<evidence type="ECO:0000256" key="1">
    <source>
        <dbReference type="ARBA" id="ARBA00004141"/>
    </source>
</evidence>
<dbReference type="OrthoDB" id="8050531at2"/>
<feature type="domain" description="O-antigen ligase-related" evidence="6">
    <location>
        <begin position="218"/>
        <end position="384"/>
    </location>
</feature>
<feature type="transmembrane region" description="Helical" evidence="5">
    <location>
        <begin position="74"/>
        <end position="92"/>
    </location>
</feature>
<feature type="transmembrane region" description="Helical" evidence="5">
    <location>
        <begin position="108"/>
        <end position="127"/>
    </location>
</feature>
<dbReference type="InterPro" id="IPR051533">
    <property type="entry name" value="WaaL-like"/>
</dbReference>